<keyword evidence="12" id="KW-1185">Reference proteome</keyword>
<proteinExistence type="inferred from homology"/>
<feature type="region of interest" description="Disordered" evidence="9">
    <location>
        <begin position="254"/>
        <end position="285"/>
    </location>
</feature>
<dbReference type="PANTHER" id="PTHR43104">
    <property type="entry name" value="L-2-HYDROXYGLUTARATE DEHYDROGENASE, MITOCHONDRIAL"/>
    <property type="match status" value="1"/>
</dbReference>
<evidence type="ECO:0000256" key="1">
    <source>
        <dbReference type="ARBA" id="ARBA00001974"/>
    </source>
</evidence>
<dbReference type="EMBL" id="JAAAJA010000285">
    <property type="protein sequence ID" value="KAG0256732.1"/>
    <property type="molecule type" value="Genomic_DNA"/>
</dbReference>
<dbReference type="Proteomes" id="UP000726737">
    <property type="component" value="Unassembled WGS sequence"/>
</dbReference>
<dbReference type="AlphaFoldDB" id="A0A9P6Q0R1"/>
<dbReference type="Gene3D" id="3.30.9.10">
    <property type="entry name" value="D-Amino Acid Oxidase, subunit A, domain 2"/>
    <property type="match status" value="1"/>
</dbReference>
<evidence type="ECO:0000313" key="11">
    <source>
        <dbReference type="EMBL" id="KAG0256732.1"/>
    </source>
</evidence>
<comment type="caution">
    <text evidence="11">The sequence shown here is derived from an EMBL/GenBank/DDBJ whole genome shotgun (WGS) entry which is preliminary data.</text>
</comment>
<evidence type="ECO:0000256" key="9">
    <source>
        <dbReference type="SAM" id="MobiDB-lite"/>
    </source>
</evidence>
<evidence type="ECO:0000256" key="2">
    <source>
        <dbReference type="ARBA" id="ARBA00022630"/>
    </source>
</evidence>
<dbReference type="OrthoDB" id="498204at2759"/>
<evidence type="ECO:0000313" key="12">
    <source>
        <dbReference type="Proteomes" id="UP000726737"/>
    </source>
</evidence>
<dbReference type="SUPFAM" id="SSF51905">
    <property type="entry name" value="FAD/NAD(P)-binding domain"/>
    <property type="match status" value="1"/>
</dbReference>
<evidence type="ECO:0000256" key="3">
    <source>
        <dbReference type="ARBA" id="ARBA00022827"/>
    </source>
</evidence>
<reference evidence="11" key="1">
    <citation type="journal article" date="2020" name="Fungal Divers.">
        <title>Resolving the Mortierellaceae phylogeny through synthesis of multi-gene phylogenetics and phylogenomics.</title>
        <authorList>
            <person name="Vandepol N."/>
            <person name="Liber J."/>
            <person name="Desiro A."/>
            <person name="Na H."/>
            <person name="Kennedy M."/>
            <person name="Barry K."/>
            <person name="Grigoriev I.V."/>
            <person name="Miller A.N."/>
            <person name="O'Donnell K."/>
            <person name="Stajich J.E."/>
            <person name="Bonito G."/>
        </authorList>
    </citation>
    <scope>NUCLEOTIDE SEQUENCE</scope>
    <source>
        <strain evidence="11">KOD948</strain>
    </source>
</reference>
<gene>
    <name evidence="11" type="ORF">BG011_004341</name>
</gene>
<organism evidence="11 12">
    <name type="scientific">Mortierella polycephala</name>
    <dbReference type="NCBI Taxonomy" id="41804"/>
    <lineage>
        <taxon>Eukaryota</taxon>
        <taxon>Fungi</taxon>
        <taxon>Fungi incertae sedis</taxon>
        <taxon>Mucoromycota</taxon>
        <taxon>Mortierellomycotina</taxon>
        <taxon>Mortierellomycetes</taxon>
        <taxon>Mortierellales</taxon>
        <taxon>Mortierellaceae</taxon>
        <taxon>Mortierella</taxon>
    </lineage>
</organism>
<evidence type="ECO:0000256" key="6">
    <source>
        <dbReference type="ARBA" id="ARBA00037941"/>
    </source>
</evidence>
<dbReference type="InterPro" id="IPR006076">
    <property type="entry name" value="FAD-dep_OxRdtase"/>
</dbReference>
<protein>
    <recommendedName>
        <fullName evidence="8">L-2-hydroxyglutarate dehydrogenase, mitochondrial</fullName>
        <ecNumber evidence="7">1.1.99.2</ecNumber>
    </recommendedName>
</protein>
<dbReference type="EC" id="1.1.99.2" evidence="7"/>
<keyword evidence="2" id="KW-0285">Flavoprotein</keyword>
<comment type="cofactor">
    <cofactor evidence="1">
        <name>FAD</name>
        <dbReference type="ChEBI" id="CHEBI:57692"/>
    </cofactor>
</comment>
<keyword evidence="4" id="KW-0560">Oxidoreductase</keyword>
<keyword evidence="3" id="KW-0274">FAD</keyword>
<evidence type="ECO:0000259" key="10">
    <source>
        <dbReference type="Pfam" id="PF01266"/>
    </source>
</evidence>
<dbReference type="Pfam" id="PF01266">
    <property type="entry name" value="DAO"/>
    <property type="match status" value="1"/>
</dbReference>
<evidence type="ECO:0000256" key="7">
    <source>
        <dbReference type="ARBA" id="ARBA00038878"/>
    </source>
</evidence>
<name>A0A9P6Q0R1_9FUNG</name>
<accession>A0A9P6Q0R1</accession>
<dbReference type="Gene3D" id="3.50.50.60">
    <property type="entry name" value="FAD/NAD(P)-binding domain"/>
    <property type="match status" value="2"/>
</dbReference>
<evidence type="ECO:0000256" key="8">
    <source>
        <dbReference type="ARBA" id="ARBA00041137"/>
    </source>
</evidence>
<comment type="catalytic activity">
    <reaction evidence="5">
        <text>(S)-2-hydroxyglutarate + A = 2-oxoglutarate + AH2</text>
        <dbReference type="Rhea" id="RHEA:21252"/>
        <dbReference type="ChEBI" id="CHEBI:13193"/>
        <dbReference type="ChEBI" id="CHEBI:16782"/>
        <dbReference type="ChEBI" id="CHEBI:16810"/>
        <dbReference type="ChEBI" id="CHEBI:17499"/>
        <dbReference type="EC" id="1.1.99.2"/>
    </reaction>
</comment>
<evidence type="ECO:0000256" key="5">
    <source>
        <dbReference type="ARBA" id="ARBA00036066"/>
    </source>
</evidence>
<comment type="similarity">
    <text evidence="6">Belongs to the L2HGDH family.</text>
</comment>
<evidence type="ECO:0000256" key="4">
    <source>
        <dbReference type="ARBA" id="ARBA00023002"/>
    </source>
</evidence>
<dbReference type="PANTHER" id="PTHR43104:SF4">
    <property type="entry name" value="L-2-HYDROXYGLUTARATE DEHYDROGENASE, MITOCHONDRIAL"/>
    <property type="match status" value="1"/>
</dbReference>
<dbReference type="GO" id="GO:0047545">
    <property type="term" value="F:(S)-2-hydroxyglutarate dehydrogenase activity"/>
    <property type="evidence" value="ECO:0007669"/>
    <property type="project" value="UniProtKB-EC"/>
</dbReference>
<feature type="compositionally biased region" description="Basic and acidic residues" evidence="9">
    <location>
        <begin position="261"/>
        <end position="271"/>
    </location>
</feature>
<feature type="domain" description="FAD dependent oxidoreductase" evidence="10">
    <location>
        <begin position="104"/>
        <end position="477"/>
    </location>
</feature>
<dbReference type="InterPro" id="IPR036188">
    <property type="entry name" value="FAD/NAD-bd_sf"/>
</dbReference>
<sequence>MAHLHARSFASIHSSTDLSPAAEDYEYEVDHLVIGAGVVGLAIAERLAARGTGSTLLIEKNAAAGQETRQVEERNYPEFAIAMTFAIEPPYTILMLVISLQQPSSRNSEVIHAGLYYPEDSLKTKLCIRGSEMMYDFCAKYNIDHRQVTKWVVGQNESDLEYLENLSRKAHGLLLPTKRFPDPPTFMLTQGEMLAKEPHVSGKAALVSPRTGIVDVHGLMQLLEMKIQDHGGDIVFQCEVTDIERIGGNRSWSITGGTNIDTKKQESHQEHQSLSAHPAGGSGFRVRMNSPAGAMTVKAATVVNSAGLHSDKIYNMLSSTRTTTRESNGSEKPPLQLHYCKGHYYGYSGPSLVSRLIYPVPDKNLTSLGTHLTLDLAGRMRFGPDVLYIDRLDDYTIDPETMGSPSSLETVSKVIQAYLPAIKPTSLYVDYAGIRPKLAGPGESFRDFMIENHDGVVHLVGIESPGLTSSLAIAEYVEKILY</sequence>